<dbReference type="CDD" id="cd04881">
    <property type="entry name" value="ACT_HSDH-Hom"/>
    <property type="match status" value="1"/>
</dbReference>
<dbReference type="AlphaFoldDB" id="X1TVC9"/>
<dbReference type="Gene3D" id="3.40.50.720">
    <property type="entry name" value="NAD(P)-binding Rossmann-like Domain"/>
    <property type="match status" value="1"/>
</dbReference>
<evidence type="ECO:0000256" key="4">
    <source>
        <dbReference type="ARBA" id="ARBA00023167"/>
    </source>
</evidence>
<keyword evidence="3" id="KW-0521">NADP</keyword>
<dbReference type="SUPFAM" id="SSF55021">
    <property type="entry name" value="ACT-like"/>
    <property type="match status" value="1"/>
</dbReference>
<accession>X1TVC9</accession>
<evidence type="ECO:0000256" key="2">
    <source>
        <dbReference type="ARBA" id="ARBA00022697"/>
    </source>
</evidence>
<dbReference type="FunFam" id="3.30.70.260:FF:000030">
    <property type="entry name" value="Homoserine dehydrogenase"/>
    <property type="match status" value="1"/>
</dbReference>
<dbReference type="InterPro" id="IPR002912">
    <property type="entry name" value="ACT_dom"/>
</dbReference>
<evidence type="ECO:0000259" key="6">
    <source>
        <dbReference type="PROSITE" id="PS51671"/>
    </source>
</evidence>
<evidence type="ECO:0000256" key="1">
    <source>
        <dbReference type="ARBA" id="ARBA00022605"/>
    </source>
</evidence>
<evidence type="ECO:0000313" key="7">
    <source>
        <dbReference type="EMBL" id="GAJ09209.1"/>
    </source>
</evidence>
<comment type="caution">
    <text evidence="7">The sequence shown here is derived from an EMBL/GenBank/DDBJ whole genome shotgun (WGS) entry which is preliminary data.</text>
</comment>
<organism evidence="7">
    <name type="scientific">marine sediment metagenome</name>
    <dbReference type="NCBI Taxonomy" id="412755"/>
    <lineage>
        <taxon>unclassified sequences</taxon>
        <taxon>metagenomes</taxon>
        <taxon>ecological metagenomes</taxon>
    </lineage>
</organism>
<name>X1TVC9_9ZZZZ</name>
<dbReference type="Pfam" id="PF01842">
    <property type="entry name" value="ACT"/>
    <property type="match status" value="1"/>
</dbReference>
<dbReference type="PROSITE" id="PS51671">
    <property type="entry name" value="ACT"/>
    <property type="match status" value="1"/>
</dbReference>
<gene>
    <name evidence="7" type="ORF">S12H4_52595</name>
</gene>
<feature type="domain" description="ACT" evidence="6">
    <location>
        <begin position="72"/>
        <end position="148"/>
    </location>
</feature>
<keyword evidence="1" id="KW-0028">Amino-acid biosynthesis</keyword>
<dbReference type="GO" id="GO:0009086">
    <property type="term" value="P:methionine biosynthetic process"/>
    <property type="evidence" value="ECO:0007669"/>
    <property type="project" value="UniProtKB-KW"/>
</dbReference>
<dbReference type="GO" id="GO:0009088">
    <property type="term" value="P:threonine biosynthetic process"/>
    <property type="evidence" value="ECO:0007669"/>
    <property type="project" value="UniProtKB-KW"/>
</dbReference>
<protein>
    <recommendedName>
        <fullName evidence="6">ACT domain-containing protein</fullName>
    </recommendedName>
</protein>
<dbReference type="EMBL" id="BARW01033386">
    <property type="protein sequence ID" value="GAJ09209.1"/>
    <property type="molecule type" value="Genomic_DNA"/>
</dbReference>
<reference evidence="7" key="1">
    <citation type="journal article" date="2014" name="Front. Microbiol.">
        <title>High frequency of phylogenetically diverse reductive dehalogenase-homologous genes in deep subseafloor sedimentary metagenomes.</title>
        <authorList>
            <person name="Kawai M."/>
            <person name="Futagami T."/>
            <person name="Toyoda A."/>
            <person name="Takaki Y."/>
            <person name="Nishi S."/>
            <person name="Hori S."/>
            <person name="Arai W."/>
            <person name="Tsubouchi T."/>
            <person name="Morono Y."/>
            <person name="Uchiyama I."/>
            <person name="Ito T."/>
            <person name="Fujiyama A."/>
            <person name="Inagaki F."/>
            <person name="Takami H."/>
        </authorList>
    </citation>
    <scope>NUCLEOTIDE SEQUENCE</scope>
    <source>
        <strain evidence="7">Expedition CK06-06</strain>
    </source>
</reference>
<evidence type="ECO:0000256" key="3">
    <source>
        <dbReference type="ARBA" id="ARBA00022857"/>
    </source>
</evidence>
<evidence type="ECO:0000256" key="5">
    <source>
        <dbReference type="ARBA" id="ARBA00034478"/>
    </source>
</evidence>
<dbReference type="Gene3D" id="3.30.70.260">
    <property type="match status" value="1"/>
</dbReference>
<keyword evidence="4" id="KW-0486">Methionine biosynthesis</keyword>
<comment type="pathway">
    <text evidence="5">Amino-acid biosynthesis; L-methionine biosynthesis via de novo pathway.</text>
</comment>
<dbReference type="Gene3D" id="3.30.360.10">
    <property type="entry name" value="Dihydrodipicolinate Reductase, domain 2"/>
    <property type="match status" value="1"/>
</dbReference>
<sequence>MFGDDLFVGGDLVGKVLFFGEGAGALPTSSAVIADVVSSAQDIILGVGNKAKRRFESGKSIKPMAEIETRYYLRMDIADRPGVLAQISKILGDHLISIASVIQKETDSVAKTAEIVIMTHPAQEKAVQQALGKLSQLDVVGEISNFIRVETA</sequence>
<proteinExistence type="predicted"/>
<dbReference type="InterPro" id="IPR045865">
    <property type="entry name" value="ACT-like_dom_sf"/>
</dbReference>
<keyword evidence="2" id="KW-0791">Threonine biosynthesis</keyword>